<dbReference type="OrthoDB" id="463216at2"/>
<dbReference type="UniPathway" id="UPA00219"/>
<evidence type="ECO:0000313" key="11">
    <source>
        <dbReference type="Proteomes" id="UP000199305"/>
    </source>
</evidence>
<accession>A0A1G8ZNT7</accession>
<dbReference type="InterPro" id="IPR005490">
    <property type="entry name" value="LD_TPept_cat_dom"/>
</dbReference>
<evidence type="ECO:0000256" key="6">
    <source>
        <dbReference type="ARBA" id="ARBA00023316"/>
    </source>
</evidence>
<sequence length="192" mass="21547">MYTIRRTWNPQECAGLLFLLLVLLTLPVSANTANTRGVNWFDDQAAVNTSGAASIQINLSEQRAYFYKGGRLIGVSKVSSGKRGYSTSPGHFRVLSKHPRHRSTIYGSYVDKRTGRVVKADVNTRTDRRPPGTYYRGAKMHYYIRFNGGIGLHASGHVPDYPASHGCVRMPRHMAEKFYRYASVGTPVRVTY</sequence>
<feature type="domain" description="L,D-TPase catalytic" evidence="9">
    <location>
        <begin position="53"/>
        <end position="191"/>
    </location>
</feature>
<keyword evidence="3" id="KW-0808">Transferase</keyword>
<evidence type="ECO:0000256" key="8">
    <source>
        <dbReference type="SAM" id="SignalP"/>
    </source>
</evidence>
<dbReference type="GO" id="GO:0071972">
    <property type="term" value="F:peptidoglycan L,D-transpeptidase activity"/>
    <property type="evidence" value="ECO:0007669"/>
    <property type="project" value="TreeGrafter"/>
</dbReference>
<reference evidence="11" key="1">
    <citation type="submission" date="2016-10" db="EMBL/GenBank/DDBJ databases">
        <authorList>
            <person name="Varghese N."/>
            <person name="Submissions S."/>
        </authorList>
    </citation>
    <scope>NUCLEOTIDE SEQUENCE [LARGE SCALE GENOMIC DNA]</scope>
    <source>
        <strain evidence="11">CGMCC 1.10658</strain>
    </source>
</reference>
<comment type="similarity">
    <text evidence="2">Belongs to the YkuD family.</text>
</comment>
<keyword evidence="4 7" id="KW-0133">Cell shape</keyword>
<organism evidence="10 11">
    <name type="scientific">Microbulbifer yueqingensis</name>
    <dbReference type="NCBI Taxonomy" id="658219"/>
    <lineage>
        <taxon>Bacteria</taxon>
        <taxon>Pseudomonadati</taxon>
        <taxon>Pseudomonadota</taxon>
        <taxon>Gammaproteobacteria</taxon>
        <taxon>Cellvibrionales</taxon>
        <taxon>Microbulbiferaceae</taxon>
        <taxon>Microbulbifer</taxon>
    </lineage>
</organism>
<keyword evidence="8" id="KW-0732">Signal</keyword>
<evidence type="ECO:0000256" key="4">
    <source>
        <dbReference type="ARBA" id="ARBA00022960"/>
    </source>
</evidence>
<evidence type="ECO:0000259" key="9">
    <source>
        <dbReference type="PROSITE" id="PS52029"/>
    </source>
</evidence>
<keyword evidence="11" id="KW-1185">Reference proteome</keyword>
<dbReference type="EMBL" id="FNFH01000003">
    <property type="protein sequence ID" value="SDK16673.1"/>
    <property type="molecule type" value="Genomic_DNA"/>
</dbReference>
<dbReference type="InterPro" id="IPR038063">
    <property type="entry name" value="Transpep_catalytic_dom"/>
</dbReference>
<comment type="pathway">
    <text evidence="1 7">Cell wall biogenesis; peptidoglycan biosynthesis.</text>
</comment>
<gene>
    <name evidence="10" type="ORF">SAMN05216212_1693</name>
</gene>
<dbReference type="SUPFAM" id="SSF141523">
    <property type="entry name" value="L,D-transpeptidase catalytic domain-like"/>
    <property type="match status" value="1"/>
</dbReference>
<protein>
    <submittedName>
        <fullName evidence="10">L,D-transpeptidase catalytic domain</fullName>
    </submittedName>
</protein>
<feature type="active site" description="Proton donor/acceptor" evidence="7">
    <location>
        <position position="153"/>
    </location>
</feature>
<feature type="signal peptide" evidence="8">
    <location>
        <begin position="1"/>
        <end position="30"/>
    </location>
</feature>
<feature type="chain" id="PRO_5011649728" evidence="8">
    <location>
        <begin position="31"/>
        <end position="192"/>
    </location>
</feature>
<dbReference type="PANTHER" id="PTHR30582">
    <property type="entry name" value="L,D-TRANSPEPTIDASE"/>
    <property type="match status" value="1"/>
</dbReference>
<keyword evidence="6 7" id="KW-0961">Cell wall biogenesis/degradation</keyword>
<dbReference type="Proteomes" id="UP000199305">
    <property type="component" value="Unassembled WGS sequence"/>
</dbReference>
<dbReference type="AlphaFoldDB" id="A0A1G8ZNT7"/>
<dbReference type="CDD" id="cd16913">
    <property type="entry name" value="YkuD_like"/>
    <property type="match status" value="1"/>
</dbReference>
<dbReference type="InterPro" id="IPR050979">
    <property type="entry name" value="LD-transpeptidase"/>
</dbReference>
<name>A0A1G8ZNT7_9GAMM</name>
<dbReference type="Pfam" id="PF03734">
    <property type="entry name" value="YkuD"/>
    <property type="match status" value="1"/>
</dbReference>
<evidence type="ECO:0000256" key="1">
    <source>
        <dbReference type="ARBA" id="ARBA00004752"/>
    </source>
</evidence>
<dbReference type="GO" id="GO:0005576">
    <property type="term" value="C:extracellular region"/>
    <property type="evidence" value="ECO:0007669"/>
    <property type="project" value="TreeGrafter"/>
</dbReference>
<feature type="active site" description="Nucleophile" evidence="7">
    <location>
        <position position="167"/>
    </location>
</feature>
<evidence type="ECO:0000256" key="5">
    <source>
        <dbReference type="ARBA" id="ARBA00022984"/>
    </source>
</evidence>
<evidence type="ECO:0000256" key="2">
    <source>
        <dbReference type="ARBA" id="ARBA00005992"/>
    </source>
</evidence>
<dbReference type="GO" id="GO:0071555">
    <property type="term" value="P:cell wall organization"/>
    <property type="evidence" value="ECO:0007669"/>
    <property type="project" value="UniProtKB-UniRule"/>
</dbReference>
<evidence type="ECO:0000256" key="7">
    <source>
        <dbReference type="PROSITE-ProRule" id="PRU01373"/>
    </source>
</evidence>
<dbReference type="GO" id="GO:0018104">
    <property type="term" value="P:peptidoglycan-protein cross-linking"/>
    <property type="evidence" value="ECO:0007669"/>
    <property type="project" value="TreeGrafter"/>
</dbReference>
<dbReference type="PROSITE" id="PS52029">
    <property type="entry name" value="LD_TPASE"/>
    <property type="match status" value="1"/>
</dbReference>
<dbReference type="PANTHER" id="PTHR30582:SF2">
    <property type="entry name" value="L,D-TRANSPEPTIDASE YCIB-RELATED"/>
    <property type="match status" value="1"/>
</dbReference>
<proteinExistence type="inferred from homology"/>
<evidence type="ECO:0000313" key="10">
    <source>
        <dbReference type="EMBL" id="SDK16673.1"/>
    </source>
</evidence>
<dbReference type="Gene3D" id="2.40.440.10">
    <property type="entry name" value="L,D-transpeptidase catalytic domain-like"/>
    <property type="match status" value="1"/>
</dbReference>
<keyword evidence="5 7" id="KW-0573">Peptidoglycan synthesis</keyword>
<dbReference type="GO" id="GO:0016740">
    <property type="term" value="F:transferase activity"/>
    <property type="evidence" value="ECO:0007669"/>
    <property type="project" value="UniProtKB-KW"/>
</dbReference>
<evidence type="ECO:0000256" key="3">
    <source>
        <dbReference type="ARBA" id="ARBA00022679"/>
    </source>
</evidence>
<dbReference type="GO" id="GO:0008360">
    <property type="term" value="P:regulation of cell shape"/>
    <property type="evidence" value="ECO:0007669"/>
    <property type="project" value="UniProtKB-UniRule"/>
</dbReference>